<evidence type="ECO:0000313" key="8">
    <source>
        <dbReference type="Proteomes" id="UP000597338"/>
    </source>
</evidence>
<comment type="subcellular location">
    <subcellularLocation>
        <location evidence="1">Membrane</location>
        <topology evidence="1">Multi-pass membrane protein</topology>
    </subcellularLocation>
</comment>
<keyword evidence="3 5" id="KW-1133">Transmembrane helix</keyword>
<dbReference type="Pfam" id="PF07291">
    <property type="entry name" value="MauE"/>
    <property type="match status" value="1"/>
</dbReference>
<evidence type="ECO:0000256" key="4">
    <source>
        <dbReference type="ARBA" id="ARBA00023136"/>
    </source>
</evidence>
<organism evidence="7 8">
    <name type="scientific">Parapedobacter defluvii</name>
    <dbReference type="NCBI Taxonomy" id="2045106"/>
    <lineage>
        <taxon>Bacteria</taxon>
        <taxon>Pseudomonadati</taxon>
        <taxon>Bacteroidota</taxon>
        <taxon>Sphingobacteriia</taxon>
        <taxon>Sphingobacteriales</taxon>
        <taxon>Sphingobacteriaceae</taxon>
        <taxon>Parapedobacter</taxon>
    </lineage>
</organism>
<dbReference type="RefSeq" id="WP_188748711.1">
    <property type="nucleotide sequence ID" value="NZ_BMIK01000003.1"/>
</dbReference>
<evidence type="ECO:0000256" key="5">
    <source>
        <dbReference type="SAM" id="Phobius"/>
    </source>
</evidence>
<proteinExistence type="predicted"/>
<keyword evidence="2 5" id="KW-0812">Transmembrane</keyword>
<comment type="caution">
    <text evidence="7">The sequence shown here is derived from an EMBL/GenBank/DDBJ whole genome shotgun (WGS) entry which is preliminary data.</text>
</comment>
<feature type="transmembrane region" description="Helical" evidence="5">
    <location>
        <begin position="78"/>
        <end position="107"/>
    </location>
</feature>
<name>A0ABQ1LDS8_9SPHI</name>
<reference evidence="8" key="1">
    <citation type="journal article" date="2019" name="Int. J. Syst. Evol. Microbiol.">
        <title>The Global Catalogue of Microorganisms (GCM) 10K type strain sequencing project: providing services to taxonomists for standard genome sequencing and annotation.</title>
        <authorList>
            <consortium name="The Broad Institute Genomics Platform"/>
            <consortium name="The Broad Institute Genome Sequencing Center for Infectious Disease"/>
            <person name="Wu L."/>
            <person name="Ma J."/>
        </authorList>
    </citation>
    <scope>NUCLEOTIDE SEQUENCE [LARGE SCALE GENOMIC DNA]</scope>
    <source>
        <strain evidence="8">CGMCC 1.15342</strain>
    </source>
</reference>
<evidence type="ECO:0000256" key="1">
    <source>
        <dbReference type="ARBA" id="ARBA00004141"/>
    </source>
</evidence>
<feature type="transmembrane region" description="Helical" evidence="5">
    <location>
        <begin position="9"/>
        <end position="28"/>
    </location>
</feature>
<protein>
    <recommendedName>
        <fullName evidence="6">Methylamine utilisation protein MauE domain-containing protein</fullName>
    </recommendedName>
</protein>
<evidence type="ECO:0000313" key="7">
    <source>
        <dbReference type="EMBL" id="GGC22270.1"/>
    </source>
</evidence>
<feature type="transmembrane region" description="Helical" evidence="5">
    <location>
        <begin position="48"/>
        <end position="66"/>
    </location>
</feature>
<sequence length="156" mass="17058">MKTEKNIRSIAYAFTALWGYAGTVKLISWTQSRAEMHKQPFPETVADVFFWAIPLLELGIVVLLLVPKLRLWGLRASLALITVFTLYLALVLGRAFGSIPCACGGILSGMGHAAHLVFNSFFVILGCIAMVLARKGRHGDIANPGVRRKEGRVFSG</sequence>
<feature type="transmembrane region" description="Helical" evidence="5">
    <location>
        <begin position="113"/>
        <end position="133"/>
    </location>
</feature>
<evidence type="ECO:0000256" key="3">
    <source>
        <dbReference type="ARBA" id="ARBA00022989"/>
    </source>
</evidence>
<gene>
    <name evidence="7" type="ORF">GCM10011386_12760</name>
</gene>
<feature type="domain" description="Methylamine utilisation protein MauE" evidence="6">
    <location>
        <begin position="9"/>
        <end position="130"/>
    </location>
</feature>
<dbReference type="EMBL" id="BMIK01000003">
    <property type="protein sequence ID" value="GGC22270.1"/>
    <property type="molecule type" value="Genomic_DNA"/>
</dbReference>
<evidence type="ECO:0000256" key="2">
    <source>
        <dbReference type="ARBA" id="ARBA00022692"/>
    </source>
</evidence>
<dbReference type="InterPro" id="IPR009908">
    <property type="entry name" value="Methylamine_util_MauE"/>
</dbReference>
<dbReference type="Proteomes" id="UP000597338">
    <property type="component" value="Unassembled WGS sequence"/>
</dbReference>
<accession>A0ABQ1LDS8</accession>
<keyword evidence="4 5" id="KW-0472">Membrane</keyword>
<keyword evidence="8" id="KW-1185">Reference proteome</keyword>
<evidence type="ECO:0000259" key="6">
    <source>
        <dbReference type="Pfam" id="PF07291"/>
    </source>
</evidence>